<feature type="repeat" description="WD" evidence="3">
    <location>
        <begin position="350"/>
        <end position="379"/>
    </location>
</feature>
<feature type="repeat" description="WD" evidence="3">
    <location>
        <begin position="261"/>
        <end position="292"/>
    </location>
</feature>
<evidence type="ECO:0000313" key="5">
    <source>
        <dbReference type="EMBL" id="KAJ6845842.1"/>
    </source>
</evidence>
<protein>
    <submittedName>
        <fullName evidence="5">F-box/WD repeat-containing protein sel-10</fullName>
    </submittedName>
</protein>
<dbReference type="EMBL" id="JANAVB010005796">
    <property type="protein sequence ID" value="KAJ6845842.1"/>
    <property type="molecule type" value="Genomic_DNA"/>
</dbReference>
<dbReference type="SMART" id="SM00320">
    <property type="entry name" value="WD40"/>
    <property type="match status" value="7"/>
</dbReference>
<dbReference type="InterPro" id="IPR045182">
    <property type="entry name" value="JINGUBANG-like"/>
</dbReference>
<sequence>MSKYNLMHSDPLVKSPSEEDLSNRNSSSSAASPTYFSDRSSVNTNSQYSMTSESSSPFTMSPWNSNQSSSPWSTNPFTESEGDNNGNANAPATDLFPAGTGLIGSLVREEGHIYSLAAYGDLLYTGSDSKNIRVWKDQKEYSGFKSNSGLIKAIVISSDHRVFTGHQDGKIRIWRVSPKDPRSHKRAGTLPRLKDFLKSSMNPNNYVESRRKNQKSGVWIRHSDAVSTLCLSEDQALLYSGSWDRSFKVWRLTDSKCLESVNAHDDAVNSIVVGFEGLVFTGSADGTVKVWKKESAPKGLTKHTAVQTLLRQESAITALAVNASAGVVYCGSSDGVVNLWECGLAHGGELRGHKLAVLCLAAAGNLFFSGSADKTICVWGRETGGAHICLSVLTGHGGPVKCLAVEADPKQNSEGKTWILYSGSLDKSVKVWKVSDEAATTDQQPDGTPLSANGGPPKFDMY</sequence>
<dbReference type="Proteomes" id="UP001140949">
    <property type="component" value="Unassembled WGS sequence"/>
</dbReference>
<feature type="repeat" description="WD" evidence="3">
    <location>
        <begin position="393"/>
        <end position="442"/>
    </location>
</feature>
<keyword evidence="1 3" id="KW-0853">WD repeat</keyword>
<dbReference type="InterPro" id="IPR015943">
    <property type="entry name" value="WD40/YVTN_repeat-like_dom_sf"/>
</dbReference>
<evidence type="ECO:0000256" key="3">
    <source>
        <dbReference type="PROSITE-ProRule" id="PRU00221"/>
    </source>
</evidence>
<keyword evidence="2" id="KW-0677">Repeat</keyword>
<accession>A0AAX6HY51</accession>
<feature type="compositionally biased region" description="Low complexity" evidence="4">
    <location>
        <begin position="61"/>
        <end position="73"/>
    </location>
</feature>
<dbReference type="FunFam" id="2.130.10.10:FF:000775">
    <property type="entry name" value="BnaA09g28200D protein"/>
    <property type="match status" value="1"/>
</dbReference>
<dbReference type="InterPro" id="IPR001680">
    <property type="entry name" value="WD40_rpt"/>
</dbReference>
<dbReference type="AlphaFoldDB" id="A0AAX6HY51"/>
<feature type="compositionally biased region" description="Polar residues" evidence="4">
    <location>
        <begin position="34"/>
        <end position="59"/>
    </location>
</feature>
<dbReference type="Gene3D" id="2.130.10.10">
    <property type="entry name" value="YVTN repeat-like/Quinoprotein amine dehydrogenase"/>
    <property type="match status" value="2"/>
</dbReference>
<dbReference type="PRINTS" id="PR00320">
    <property type="entry name" value="GPROTEINBRPT"/>
</dbReference>
<dbReference type="PROSITE" id="PS50082">
    <property type="entry name" value="WD_REPEATS_2"/>
    <property type="match status" value="5"/>
</dbReference>
<reference evidence="5" key="1">
    <citation type="journal article" date="2023" name="GigaByte">
        <title>Genome assembly of the bearded iris, Iris pallida Lam.</title>
        <authorList>
            <person name="Bruccoleri R.E."/>
            <person name="Oakeley E.J."/>
            <person name="Faust A.M.E."/>
            <person name="Altorfer M."/>
            <person name="Dessus-Babus S."/>
            <person name="Burckhardt D."/>
            <person name="Oertli M."/>
            <person name="Naumann U."/>
            <person name="Petersen F."/>
            <person name="Wong J."/>
        </authorList>
    </citation>
    <scope>NUCLEOTIDE SEQUENCE</scope>
    <source>
        <strain evidence="5">GSM-AAB239-AS_SAM_17_03QT</strain>
    </source>
</reference>
<evidence type="ECO:0000256" key="4">
    <source>
        <dbReference type="SAM" id="MobiDB-lite"/>
    </source>
</evidence>
<evidence type="ECO:0000256" key="1">
    <source>
        <dbReference type="ARBA" id="ARBA00022574"/>
    </source>
</evidence>
<name>A0AAX6HY51_IRIPA</name>
<proteinExistence type="predicted"/>
<keyword evidence="6" id="KW-1185">Reference proteome</keyword>
<feature type="compositionally biased region" description="Polar residues" evidence="4">
    <location>
        <begin position="74"/>
        <end position="90"/>
    </location>
</feature>
<dbReference type="InterPro" id="IPR036322">
    <property type="entry name" value="WD40_repeat_dom_sf"/>
</dbReference>
<comment type="caution">
    <text evidence="5">The sequence shown here is derived from an EMBL/GenBank/DDBJ whole genome shotgun (WGS) entry which is preliminary data.</text>
</comment>
<dbReference type="PANTHER" id="PTHR22844">
    <property type="entry name" value="F-BOX AND WD40 DOMAIN PROTEIN"/>
    <property type="match status" value="1"/>
</dbReference>
<dbReference type="InterPro" id="IPR020472">
    <property type="entry name" value="WD40_PAC1"/>
</dbReference>
<gene>
    <name evidence="5" type="ORF">M6B38_285965</name>
</gene>
<reference evidence="5" key="2">
    <citation type="submission" date="2023-04" db="EMBL/GenBank/DDBJ databases">
        <authorList>
            <person name="Bruccoleri R.E."/>
            <person name="Oakeley E.J."/>
            <person name="Faust A.-M."/>
            <person name="Dessus-Babus S."/>
            <person name="Altorfer M."/>
            <person name="Burckhardt D."/>
            <person name="Oertli M."/>
            <person name="Naumann U."/>
            <person name="Petersen F."/>
            <person name="Wong J."/>
        </authorList>
    </citation>
    <scope>NUCLEOTIDE SEQUENCE</scope>
    <source>
        <strain evidence="5">GSM-AAB239-AS_SAM_17_03QT</strain>
        <tissue evidence="5">Leaf</tissue>
    </source>
</reference>
<evidence type="ECO:0000313" key="6">
    <source>
        <dbReference type="Proteomes" id="UP001140949"/>
    </source>
</evidence>
<feature type="repeat" description="WD" evidence="3">
    <location>
        <begin position="309"/>
        <end position="341"/>
    </location>
</feature>
<dbReference type="Pfam" id="PF00400">
    <property type="entry name" value="WD40"/>
    <property type="match status" value="7"/>
</dbReference>
<dbReference type="CDD" id="cd00200">
    <property type="entry name" value="WD40"/>
    <property type="match status" value="1"/>
</dbReference>
<dbReference type="SUPFAM" id="SSF50978">
    <property type="entry name" value="WD40 repeat-like"/>
    <property type="match status" value="1"/>
</dbReference>
<feature type="compositionally biased region" description="Low complexity" evidence="4">
    <location>
        <begin position="23"/>
        <end position="32"/>
    </location>
</feature>
<feature type="region of interest" description="Disordered" evidence="4">
    <location>
        <begin position="436"/>
        <end position="462"/>
    </location>
</feature>
<organism evidence="5 6">
    <name type="scientific">Iris pallida</name>
    <name type="common">Sweet iris</name>
    <dbReference type="NCBI Taxonomy" id="29817"/>
    <lineage>
        <taxon>Eukaryota</taxon>
        <taxon>Viridiplantae</taxon>
        <taxon>Streptophyta</taxon>
        <taxon>Embryophyta</taxon>
        <taxon>Tracheophyta</taxon>
        <taxon>Spermatophyta</taxon>
        <taxon>Magnoliopsida</taxon>
        <taxon>Liliopsida</taxon>
        <taxon>Asparagales</taxon>
        <taxon>Iridaceae</taxon>
        <taxon>Iridoideae</taxon>
        <taxon>Irideae</taxon>
        <taxon>Iris</taxon>
    </lineage>
</organism>
<dbReference type="PROSITE" id="PS50294">
    <property type="entry name" value="WD_REPEATS_REGION"/>
    <property type="match status" value="2"/>
</dbReference>
<evidence type="ECO:0000256" key="2">
    <source>
        <dbReference type="ARBA" id="ARBA00022737"/>
    </source>
</evidence>
<feature type="region of interest" description="Disordered" evidence="4">
    <location>
        <begin position="1"/>
        <end position="93"/>
    </location>
</feature>
<feature type="repeat" description="WD" evidence="3">
    <location>
        <begin position="219"/>
        <end position="260"/>
    </location>
</feature>
<dbReference type="PANTHER" id="PTHR22844:SF336">
    <property type="entry name" value="PROTEIN JINGUBANG"/>
    <property type="match status" value="1"/>
</dbReference>